<comment type="caution">
    <text evidence="2">The sequence shown here is derived from an EMBL/GenBank/DDBJ whole genome shotgun (WGS) entry which is preliminary data.</text>
</comment>
<name>A0A0F9FGB8_9ZZZZ</name>
<gene>
    <name evidence="2" type="ORF">LCGC14_2308070</name>
</gene>
<protein>
    <submittedName>
        <fullName evidence="2">Uncharacterized protein</fullName>
    </submittedName>
</protein>
<dbReference type="AlphaFoldDB" id="A0A0F9FGB8"/>
<dbReference type="EMBL" id="LAZR01032693">
    <property type="protein sequence ID" value="KKL50182.1"/>
    <property type="molecule type" value="Genomic_DNA"/>
</dbReference>
<evidence type="ECO:0000313" key="2">
    <source>
        <dbReference type="EMBL" id="KKL50182.1"/>
    </source>
</evidence>
<feature type="non-terminal residue" evidence="2">
    <location>
        <position position="1"/>
    </location>
</feature>
<evidence type="ECO:0000256" key="1">
    <source>
        <dbReference type="SAM" id="MobiDB-lite"/>
    </source>
</evidence>
<organism evidence="2">
    <name type="scientific">marine sediment metagenome</name>
    <dbReference type="NCBI Taxonomy" id="412755"/>
    <lineage>
        <taxon>unclassified sequences</taxon>
        <taxon>metagenomes</taxon>
        <taxon>ecological metagenomes</taxon>
    </lineage>
</organism>
<sequence>GISPYFESLGTEEITSKGPGTSATGTNKMFGRPLTYELDSYNVNYSAYGPYIWTYGLTNEFGEVSFDVSFDKDFLKDFTDIFGAMEGISSVEDIVLYVRAFTINSFDWDDFAIDTPNQYLLSKDGLVYNGTNKLLEYDFEKLAFRDNTYAEGLIRLHKNHISLGANDHFTYNLPDEDIGQQYELLTVHLYAVEADPLPNGMNHTIDLITQVHSSKELIPTSNSIFDDDYRYYAYIDFINPSGVVVQSLYKEVLEGTGSGYFTVDNKTMNSTLQDLGPGVSSLRIQIAESDYYKRSPAITVPIEVLPPHYTKFGRKNVEIDLIDPFITAYGNAFDGDSYMEFESNYPHLIGTIWVEPDFNGQGEEKELSIQDYIEINLIAEIENNDGTVNIFPLREGIMLRPDNREGIMKFDFGLGPEGSF</sequence>
<accession>A0A0F9FGB8</accession>
<reference evidence="2" key="1">
    <citation type="journal article" date="2015" name="Nature">
        <title>Complex archaea that bridge the gap between prokaryotes and eukaryotes.</title>
        <authorList>
            <person name="Spang A."/>
            <person name="Saw J.H."/>
            <person name="Jorgensen S.L."/>
            <person name="Zaremba-Niedzwiedzka K."/>
            <person name="Martijn J."/>
            <person name="Lind A.E."/>
            <person name="van Eijk R."/>
            <person name="Schleper C."/>
            <person name="Guy L."/>
            <person name="Ettema T.J."/>
        </authorList>
    </citation>
    <scope>NUCLEOTIDE SEQUENCE</scope>
</reference>
<proteinExistence type="predicted"/>
<feature type="region of interest" description="Disordered" evidence="1">
    <location>
        <begin position="1"/>
        <end position="22"/>
    </location>
</feature>